<dbReference type="Gene3D" id="2.40.440.10">
    <property type="entry name" value="L,D-transpeptidase catalytic domain-like"/>
    <property type="match status" value="1"/>
</dbReference>
<dbReference type="RefSeq" id="WP_133538017.1">
    <property type="nucleotide sequence ID" value="NZ_SNYH01000007.1"/>
</dbReference>
<dbReference type="GO" id="GO:0016740">
    <property type="term" value="F:transferase activity"/>
    <property type="evidence" value="ECO:0007669"/>
    <property type="project" value="UniProtKB-KW"/>
</dbReference>
<dbReference type="GO" id="GO:0005576">
    <property type="term" value="C:extracellular region"/>
    <property type="evidence" value="ECO:0007669"/>
    <property type="project" value="TreeGrafter"/>
</dbReference>
<evidence type="ECO:0000256" key="3">
    <source>
        <dbReference type="ARBA" id="ARBA00022679"/>
    </source>
</evidence>
<comment type="similarity">
    <text evidence="2">Belongs to the YkuD family.</text>
</comment>
<gene>
    <name evidence="9" type="ORF">DFQ07_3040</name>
</gene>
<evidence type="ECO:0000256" key="4">
    <source>
        <dbReference type="ARBA" id="ARBA00022960"/>
    </source>
</evidence>
<name>A0A4R6T9Q1_9FLAO</name>
<dbReference type="InterPro" id="IPR038063">
    <property type="entry name" value="Transpep_catalytic_dom"/>
</dbReference>
<dbReference type="OrthoDB" id="9787225at2"/>
<evidence type="ECO:0000313" key="9">
    <source>
        <dbReference type="EMBL" id="TDQ21943.1"/>
    </source>
</evidence>
<dbReference type="GO" id="GO:0071972">
    <property type="term" value="F:peptidoglycan L,D-transpeptidase activity"/>
    <property type="evidence" value="ECO:0007669"/>
    <property type="project" value="TreeGrafter"/>
</dbReference>
<dbReference type="GO" id="GO:0071555">
    <property type="term" value="P:cell wall organization"/>
    <property type="evidence" value="ECO:0007669"/>
    <property type="project" value="UniProtKB-UniRule"/>
</dbReference>
<protein>
    <submittedName>
        <fullName evidence="9">L,D-transpeptidase ErfK/SrfK</fullName>
    </submittedName>
</protein>
<dbReference type="InterPro" id="IPR005490">
    <property type="entry name" value="LD_TPept_cat_dom"/>
</dbReference>
<dbReference type="GO" id="GO:0008360">
    <property type="term" value="P:regulation of cell shape"/>
    <property type="evidence" value="ECO:0007669"/>
    <property type="project" value="UniProtKB-UniRule"/>
</dbReference>
<evidence type="ECO:0000256" key="7">
    <source>
        <dbReference type="PROSITE-ProRule" id="PRU01373"/>
    </source>
</evidence>
<dbReference type="SUPFAM" id="SSF141523">
    <property type="entry name" value="L,D-transpeptidase catalytic domain-like"/>
    <property type="match status" value="1"/>
</dbReference>
<keyword evidence="4 7" id="KW-0133">Cell shape</keyword>
<dbReference type="AlphaFoldDB" id="A0A4R6T9Q1"/>
<evidence type="ECO:0000256" key="5">
    <source>
        <dbReference type="ARBA" id="ARBA00022984"/>
    </source>
</evidence>
<dbReference type="InterPro" id="IPR050979">
    <property type="entry name" value="LD-transpeptidase"/>
</dbReference>
<dbReference type="Proteomes" id="UP000295390">
    <property type="component" value="Unassembled WGS sequence"/>
</dbReference>
<keyword evidence="6 7" id="KW-0961">Cell wall biogenesis/degradation</keyword>
<evidence type="ECO:0000256" key="6">
    <source>
        <dbReference type="ARBA" id="ARBA00023316"/>
    </source>
</evidence>
<feature type="domain" description="L,D-TPase catalytic" evidence="8">
    <location>
        <begin position="142"/>
        <end position="286"/>
    </location>
</feature>
<feature type="active site" description="Proton donor/acceptor" evidence="7">
    <location>
        <position position="246"/>
    </location>
</feature>
<evidence type="ECO:0000256" key="2">
    <source>
        <dbReference type="ARBA" id="ARBA00005992"/>
    </source>
</evidence>
<keyword evidence="3" id="KW-0808">Transferase</keyword>
<comment type="pathway">
    <text evidence="1 7">Cell wall biogenesis; peptidoglycan biosynthesis.</text>
</comment>
<evidence type="ECO:0000256" key="1">
    <source>
        <dbReference type="ARBA" id="ARBA00004752"/>
    </source>
</evidence>
<dbReference type="Pfam" id="PF03734">
    <property type="entry name" value="YkuD"/>
    <property type="match status" value="1"/>
</dbReference>
<dbReference type="GO" id="GO:0018104">
    <property type="term" value="P:peptidoglycan-protein cross-linking"/>
    <property type="evidence" value="ECO:0007669"/>
    <property type="project" value="TreeGrafter"/>
</dbReference>
<feature type="active site" description="Nucleophile" evidence="7">
    <location>
        <position position="262"/>
    </location>
</feature>
<dbReference type="PROSITE" id="PS52029">
    <property type="entry name" value="LD_TPASE"/>
    <property type="match status" value="1"/>
</dbReference>
<reference evidence="9 10" key="1">
    <citation type="submission" date="2019-03" db="EMBL/GenBank/DDBJ databases">
        <title>Genomic Encyclopedia of Type Strains, Phase III (KMG-III): the genomes of soil and plant-associated and newly described type strains.</title>
        <authorList>
            <person name="Whitman W."/>
        </authorList>
    </citation>
    <scope>NUCLEOTIDE SEQUENCE [LARGE SCALE GENOMIC DNA]</scope>
    <source>
        <strain evidence="9 10">CECT 8283</strain>
    </source>
</reference>
<organism evidence="9 10">
    <name type="scientific">Tenacibaculum caenipelagi</name>
    <dbReference type="NCBI Taxonomy" id="1325435"/>
    <lineage>
        <taxon>Bacteria</taxon>
        <taxon>Pseudomonadati</taxon>
        <taxon>Bacteroidota</taxon>
        <taxon>Flavobacteriia</taxon>
        <taxon>Flavobacteriales</taxon>
        <taxon>Flavobacteriaceae</taxon>
        <taxon>Tenacibaculum</taxon>
    </lineage>
</organism>
<evidence type="ECO:0000313" key="10">
    <source>
        <dbReference type="Proteomes" id="UP000295390"/>
    </source>
</evidence>
<keyword evidence="10" id="KW-1185">Reference proteome</keyword>
<comment type="caution">
    <text evidence="9">The sequence shown here is derived from an EMBL/GenBank/DDBJ whole genome shotgun (WGS) entry which is preliminary data.</text>
</comment>
<evidence type="ECO:0000259" key="8">
    <source>
        <dbReference type="PROSITE" id="PS52029"/>
    </source>
</evidence>
<dbReference type="UniPathway" id="UPA00219"/>
<accession>A0A4R6T9Q1</accession>
<sequence length="307" mass="35820">MLKILKITFILVFLIILKLYFPDCRNIISTEKSIDNKVSLQSTLPVVVKVHNSIIVENYFEYLDSIVKKYDSLVPYILTEHLLVRSNPWIIDTLQNIDYYRMKAIDSFVYDQKKMIVLPKGALIVIPDSIVSKKILDSFKRTSIDINIPEFRLKIYEDSLMLYDFPIRVGKNEEKYLKMSGRVEDLKTKTGKGFIVNHVRKPRYVNPVNNFEYLTTKRDDNKITKLPQIPFIETEINGLRYGQMIHPTTNPLTLGKAYSNGCIGTKEADAWIIYYYAPIGTKIEIRYDLEVLDEKGNKKQLKNIYKK</sequence>
<dbReference type="PANTHER" id="PTHR30582">
    <property type="entry name" value="L,D-TRANSPEPTIDASE"/>
    <property type="match status" value="1"/>
</dbReference>
<keyword evidence="5 7" id="KW-0573">Peptidoglycan synthesis</keyword>
<dbReference type="CDD" id="cd16913">
    <property type="entry name" value="YkuD_like"/>
    <property type="match status" value="1"/>
</dbReference>
<proteinExistence type="inferred from homology"/>
<dbReference type="EMBL" id="SNYH01000007">
    <property type="protein sequence ID" value="TDQ21943.1"/>
    <property type="molecule type" value="Genomic_DNA"/>
</dbReference>